<dbReference type="Proteomes" id="UP000234239">
    <property type="component" value="Unassembled WGS sequence"/>
</dbReference>
<dbReference type="AlphaFoldDB" id="A0A2I1MNL3"/>
<feature type="domain" description="Rib" evidence="4">
    <location>
        <begin position="203"/>
        <end position="275"/>
    </location>
</feature>
<name>A0A2I1MNL3_9LACT</name>
<dbReference type="OrthoDB" id="1702003at2"/>
<evidence type="ECO:0000313" key="6">
    <source>
        <dbReference type="Proteomes" id="UP000234239"/>
    </source>
</evidence>
<dbReference type="RefSeq" id="WP_070486077.1">
    <property type="nucleotide sequence ID" value="NZ_PKGY01000003.1"/>
</dbReference>
<feature type="domain" description="YSIRK Gram-positive signal peptide" evidence="3">
    <location>
        <begin position="16"/>
        <end position="41"/>
    </location>
</feature>
<evidence type="ECO:0000313" key="5">
    <source>
        <dbReference type="EMBL" id="PKZ21652.1"/>
    </source>
</evidence>
<evidence type="ECO:0000256" key="1">
    <source>
        <dbReference type="ARBA" id="ARBA00022729"/>
    </source>
</evidence>
<dbReference type="InterPro" id="IPR012706">
    <property type="entry name" value="Rib_alpha_Esp_rpt"/>
</dbReference>
<keyword evidence="1" id="KW-0732">Signal</keyword>
<gene>
    <name evidence="5" type="ORF">CYJ28_07040</name>
</gene>
<protein>
    <submittedName>
        <fullName evidence="5">Uncharacterized protein</fullName>
    </submittedName>
</protein>
<feature type="region of interest" description="Disordered" evidence="2">
    <location>
        <begin position="54"/>
        <end position="182"/>
    </location>
</feature>
<organism evidence="5 6">
    <name type="scientific">Aerococcus sanguinicola</name>
    <dbReference type="NCBI Taxonomy" id="119206"/>
    <lineage>
        <taxon>Bacteria</taxon>
        <taxon>Bacillati</taxon>
        <taxon>Bacillota</taxon>
        <taxon>Bacilli</taxon>
        <taxon>Lactobacillales</taxon>
        <taxon>Aerococcaceae</taxon>
        <taxon>Aerococcus</taxon>
    </lineage>
</organism>
<proteinExistence type="predicted"/>
<comment type="caution">
    <text evidence="5">The sequence shown here is derived from an EMBL/GenBank/DDBJ whole genome shotgun (WGS) entry which is preliminary data.</text>
</comment>
<dbReference type="InterPro" id="IPR005877">
    <property type="entry name" value="YSIRK_signal_dom"/>
</dbReference>
<evidence type="ECO:0000259" key="4">
    <source>
        <dbReference type="Pfam" id="PF08428"/>
    </source>
</evidence>
<evidence type="ECO:0000259" key="3">
    <source>
        <dbReference type="Pfam" id="PF04650"/>
    </source>
</evidence>
<feature type="compositionally biased region" description="Low complexity" evidence="2">
    <location>
        <begin position="76"/>
        <end position="107"/>
    </location>
</feature>
<dbReference type="NCBIfam" id="TIGR02331">
    <property type="entry name" value="rib_alpha"/>
    <property type="match status" value="1"/>
</dbReference>
<dbReference type="NCBIfam" id="TIGR01168">
    <property type="entry name" value="YSIRK_signal"/>
    <property type="match status" value="1"/>
</dbReference>
<dbReference type="EMBL" id="PKGY01000003">
    <property type="protein sequence ID" value="PKZ21652.1"/>
    <property type="molecule type" value="Genomic_DNA"/>
</dbReference>
<dbReference type="InterPro" id="IPR059115">
    <property type="entry name" value="Rib"/>
</dbReference>
<feature type="compositionally biased region" description="Basic and acidic residues" evidence="2">
    <location>
        <begin position="108"/>
        <end position="175"/>
    </location>
</feature>
<dbReference type="Pfam" id="PF08428">
    <property type="entry name" value="Rib"/>
    <property type="match status" value="1"/>
</dbReference>
<accession>A0A2I1MNL3</accession>
<evidence type="ECO:0000256" key="2">
    <source>
        <dbReference type="SAM" id="MobiDB-lite"/>
    </source>
</evidence>
<reference evidence="5 6" key="1">
    <citation type="submission" date="2017-12" db="EMBL/GenBank/DDBJ databases">
        <title>Phylogenetic diversity of female urinary microbiome.</title>
        <authorList>
            <person name="Thomas-White K."/>
            <person name="Wolfe A.J."/>
        </authorList>
    </citation>
    <scope>NUCLEOTIDE SEQUENCE [LARGE SCALE GENOMIC DNA]</scope>
    <source>
        <strain evidence="5 6">UMB0139</strain>
    </source>
</reference>
<sequence>MVGKNNYQVKKEKQADKFYRYSIKRLSVGVASVAVAAGLLFTSDAAVVEVAAAETGNPSALAVPNEEDEEEKARRAAAAAAALEAEKAAAPVETPAEAPVAEPAAEPVAEKSEAEKPAEEKPAAPEKVEADKKAEEKPQADKKAEEAPKAEKAEKEAKAEKKAEEKAKDDKKSEARAGYYAADKDDKAGELKFFAAEEKKAKDTNEPAPTADLTFSLKAGTIEDKKPEEAVSNKASLPNGTKYEWVKKPQKGDKEAHVKVTYPDKSYDILTLPINTPDNVPAEAANGTELITGGGTSEADAIDATGQNPNATQIYRGQAWIENEPAFGDKDKGDVPAAGQKVYLQWKDGKGIVSPIFYTVVKPDGSFIFDLSRPVILADGSVTQYKLAGDAAFGVRTWASPMEGYSVVKSGDMYGARFQTRTDRTQENWDFTAGINRIVNGVIQYQRKPNIEGWLAKPEDQWVRANTPEGYWPDNGNYGVMRGKVWYEVNETNGGVTNEYLGQPGNGDIWATGMEVVGSYVNDHVARQFDAWKTANKGYTHDQFKVAQQ</sequence>
<dbReference type="Pfam" id="PF04650">
    <property type="entry name" value="YSIRK_signal"/>
    <property type="match status" value="1"/>
</dbReference>